<reference evidence="1" key="1">
    <citation type="journal article" date="2023" name="G3 (Bethesda)">
        <title>Whole genome assemblies of Zophobas morio and Tenebrio molitor.</title>
        <authorList>
            <person name="Kaur S."/>
            <person name="Stinson S.A."/>
            <person name="diCenzo G.C."/>
        </authorList>
    </citation>
    <scope>NUCLEOTIDE SEQUENCE</scope>
    <source>
        <strain evidence="1">QUZm001</strain>
    </source>
</reference>
<sequence>MCGWHRHWAAPAPQGAHDMALAILESAIGRYPSSVDLRLAHIMLHIPVDSTLRGYRAAAGVVRSHLAALSALGGCPSGLLRLWALYVTLQRRGGRHKDAVKVTFSVLQM</sequence>
<proteinExistence type="predicted"/>
<accession>A0AA38HJS0</accession>
<organism evidence="1 2">
    <name type="scientific">Zophobas morio</name>
    <dbReference type="NCBI Taxonomy" id="2755281"/>
    <lineage>
        <taxon>Eukaryota</taxon>
        <taxon>Metazoa</taxon>
        <taxon>Ecdysozoa</taxon>
        <taxon>Arthropoda</taxon>
        <taxon>Hexapoda</taxon>
        <taxon>Insecta</taxon>
        <taxon>Pterygota</taxon>
        <taxon>Neoptera</taxon>
        <taxon>Endopterygota</taxon>
        <taxon>Coleoptera</taxon>
        <taxon>Polyphaga</taxon>
        <taxon>Cucujiformia</taxon>
        <taxon>Tenebrionidae</taxon>
        <taxon>Zophobas</taxon>
    </lineage>
</organism>
<comment type="caution">
    <text evidence="1">The sequence shown here is derived from an EMBL/GenBank/DDBJ whole genome shotgun (WGS) entry which is preliminary data.</text>
</comment>
<dbReference type="EMBL" id="JALNTZ010000144">
    <property type="protein sequence ID" value="KAJ3636395.1"/>
    <property type="molecule type" value="Genomic_DNA"/>
</dbReference>
<gene>
    <name evidence="1" type="ORF">Zmor_004279</name>
</gene>
<keyword evidence="2" id="KW-1185">Reference proteome</keyword>
<protein>
    <submittedName>
        <fullName evidence="1">Uncharacterized protein</fullName>
    </submittedName>
</protein>
<name>A0AA38HJS0_9CUCU</name>
<dbReference type="Proteomes" id="UP001168821">
    <property type="component" value="Unassembled WGS sequence"/>
</dbReference>
<dbReference type="AlphaFoldDB" id="A0AA38HJS0"/>
<evidence type="ECO:0000313" key="2">
    <source>
        <dbReference type="Proteomes" id="UP001168821"/>
    </source>
</evidence>
<evidence type="ECO:0000313" key="1">
    <source>
        <dbReference type="EMBL" id="KAJ3636395.1"/>
    </source>
</evidence>